<dbReference type="RefSeq" id="WP_012502307.1">
    <property type="nucleotide sequence ID" value="NC_011027.1"/>
</dbReference>
<dbReference type="HOGENOM" id="CLU_137927_3_0_10"/>
<accession>B3QNH1</accession>
<feature type="transmembrane region" description="Helical" evidence="1">
    <location>
        <begin position="78"/>
        <end position="96"/>
    </location>
</feature>
<sequence>MNEREHGKLSADEKPLEKRVGDSELRKIMARKNANRSIWEGFAMFGIIGWAVAIPTLVGVAVGVWLDRHYPSPHSWTLTMIVIGVVIGCLNAWHWVSEENRNIDKEE</sequence>
<keyword evidence="1" id="KW-0472">Membrane</keyword>
<dbReference type="eggNOG" id="ENOG5032RTR">
    <property type="taxonomic scope" value="Bacteria"/>
</dbReference>
<dbReference type="InterPro" id="IPR032820">
    <property type="entry name" value="ATPase_put"/>
</dbReference>
<dbReference type="NCBIfam" id="TIGR02230">
    <property type="entry name" value="ATPase_gene1"/>
    <property type="match status" value="1"/>
</dbReference>
<gene>
    <name evidence="2" type="ordered locus">Cpar_1066</name>
</gene>
<organism evidence="2 3">
    <name type="scientific">Chlorobaculum parvum (strain DSM 263 / NCIMB 8327)</name>
    <name type="common">Chlorobium vibrioforme subsp. thiosulfatophilum</name>
    <dbReference type="NCBI Taxonomy" id="517417"/>
    <lineage>
        <taxon>Bacteria</taxon>
        <taxon>Pseudomonadati</taxon>
        <taxon>Chlorobiota</taxon>
        <taxon>Chlorobiia</taxon>
        <taxon>Chlorobiales</taxon>
        <taxon>Chlorobiaceae</taxon>
        <taxon>Chlorobaculum</taxon>
    </lineage>
</organism>
<proteinExistence type="predicted"/>
<feature type="transmembrane region" description="Helical" evidence="1">
    <location>
        <begin position="41"/>
        <end position="66"/>
    </location>
</feature>
<dbReference type="OrthoDB" id="466056at2"/>
<keyword evidence="1" id="KW-0812">Transmembrane</keyword>
<dbReference type="Proteomes" id="UP000008811">
    <property type="component" value="Chromosome"/>
</dbReference>
<dbReference type="STRING" id="517417.Cpar_1066"/>
<dbReference type="Pfam" id="PF09527">
    <property type="entry name" value="ATPase_gene1"/>
    <property type="match status" value="1"/>
</dbReference>
<evidence type="ECO:0000256" key="1">
    <source>
        <dbReference type="SAM" id="Phobius"/>
    </source>
</evidence>
<dbReference type="AlphaFoldDB" id="B3QNH1"/>
<reference evidence="2" key="1">
    <citation type="submission" date="2008-06" db="EMBL/GenBank/DDBJ databases">
        <title>Complete sequence of Chlorobaculum parvum NCIB 8327.</title>
        <authorList>
            <consortium name="US DOE Joint Genome Institute"/>
            <person name="Lucas S."/>
            <person name="Copeland A."/>
            <person name="Lapidus A."/>
            <person name="Glavina del Rio T."/>
            <person name="Dalin E."/>
            <person name="Tice H."/>
            <person name="Bruce D."/>
            <person name="Goodwin L."/>
            <person name="Pitluck S."/>
            <person name="Schmutz J."/>
            <person name="Larimer F."/>
            <person name="Land M."/>
            <person name="Hauser L."/>
            <person name="Kyrpides N."/>
            <person name="Mikhailova N."/>
            <person name="Zhao F."/>
            <person name="Li T."/>
            <person name="Liu Z."/>
            <person name="Overmann J."/>
            <person name="Bryant D.A."/>
            <person name="Richardson P."/>
        </authorList>
    </citation>
    <scope>NUCLEOTIDE SEQUENCE [LARGE SCALE GENOMIC DNA]</scope>
    <source>
        <strain evidence="2">NCIB 8327</strain>
    </source>
</reference>
<keyword evidence="1" id="KW-1133">Transmembrane helix</keyword>
<keyword evidence="3" id="KW-1185">Reference proteome</keyword>
<protein>
    <submittedName>
        <fullName evidence="2">F0F1-ATPase subunit</fullName>
    </submittedName>
</protein>
<dbReference type="EMBL" id="CP001099">
    <property type="protein sequence ID" value="ACF11474.1"/>
    <property type="molecule type" value="Genomic_DNA"/>
</dbReference>
<evidence type="ECO:0000313" key="2">
    <source>
        <dbReference type="EMBL" id="ACF11474.1"/>
    </source>
</evidence>
<dbReference type="InterPro" id="IPR011744">
    <property type="entry name" value="ATPase_gene1"/>
</dbReference>
<name>B3QNH1_CHLP8</name>
<evidence type="ECO:0000313" key="3">
    <source>
        <dbReference type="Proteomes" id="UP000008811"/>
    </source>
</evidence>
<dbReference type="KEGG" id="cpc:Cpar_1066"/>